<reference evidence="4 5" key="1">
    <citation type="journal article" date="2016" name="Int. J. Syst. Evol. Microbiol.">
        <title>Tessaracoccus flavus sp. nov., isolated from the drainage system of a lindane-producing factory.</title>
        <authorList>
            <person name="Kumari R."/>
            <person name="Singh P."/>
            <person name="Schumann P."/>
            <person name="Lal R."/>
        </authorList>
    </citation>
    <scope>NUCLEOTIDE SEQUENCE [LARGE SCALE GENOMIC DNA]</scope>
    <source>
        <strain evidence="4 5">RP1T</strain>
    </source>
</reference>
<dbReference type="PANTHER" id="PTHR43236">
    <property type="entry name" value="ANTITOXIN HIGA1"/>
    <property type="match status" value="1"/>
</dbReference>
<dbReference type="RefSeq" id="WP_077340173.1">
    <property type="nucleotide sequence ID" value="NZ_CP019605.1"/>
</dbReference>
<evidence type="ECO:0000313" key="4">
    <source>
        <dbReference type="EMBL" id="AQP43777.1"/>
    </source>
</evidence>
<dbReference type="Gene3D" id="1.10.260.40">
    <property type="entry name" value="lambda repressor-like DNA-binding domains"/>
    <property type="match status" value="1"/>
</dbReference>
<dbReference type="CDD" id="cd00093">
    <property type="entry name" value="HTH_XRE"/>
    <property type="match status" value="1"/>
</dbReference>
<evidence type="ECO:0000259" key="3">
    <source>
        <dbReference type="PROSITE" id="PS50943"/>
    </source>
</evidence>
<dbReference type="SUPFAM" id="SSF47413">
    <property type="entry name" value="lambda repressor-like DNA-binding domains"/>
    <property type="match status" value="1"/>
</dbReference>
<name>A0A1Q2CCF3_9ACTN</name>
<evidence type="ECO:0000256" key="2">
    <source>
        <dbReference type="SAM" id="MobiDB-lite"/>
    </source>
</evidence>
<protein>
    <recommendedName>
        <fullName evidence="3">HTH cro/C1-type domain-containing protein</fullName>
    </recommendedName>
</protein>
<organism evidence="4 5">
    <name type="scientific">Tessaracoccus flavus</name>
    <dbReference type="NCBI Taxonomy" id="1610493"/>
    <lineage>
        <taxon>Bacteria</taxon>
        <taxon>Bacillati</taxon>
        <taxon>Actinomycetota</taxon>
        <taxon>Actinomycetes</taxon>
        <taxon>Propionibacteriales</taxon>
        <taxon>Propionibacteriaceae</taxon>
        <taxon>Tessaracoccus</taxon>
    </lineage>
</organism>
<sequence length="398" mass="43686">MIDSASVGERVRRLRVATGLSQTELSRQLGMAGNAVVSKLETGRLAPDEGLLRALADRLGCTTHYLSRSGFDGVSTRPWLRAYADASAKVVDSVLADNLVAYEFIDGVGLHRVPDSLPLMVGDPNDEDAIEEFAGEVRAAAEIPEGGVVRNVIRAAERVGCTVLPMDSELGRHLGLSQRIDGRPFVRVAGPGRTGVPGDRQRFTVAHEIGHLAMHSELAPPRTPDEAKRLENQAHRFAAAFLTPAAPLLDDWHTSAGGRVTLGALQRLKMTWGVAIKMLVTRFRQLEVIDDDHARSLYRQISARGWNRNEPVEVSAETAIWLTKALSKAFPRTDLHHSIHLAAAHHGLDARYVASWTTWANDASTVIRLDRRPQDPEPAQTPPQQLAEVVHLPRNRQH</sequence>
<comment type="similarity">
    <text evidence="1">Belongs to the short-chain fatty acyl-CoA assimilation regulator (ScfR) family.</text>
</comment>
<dbReference type="AlphaFoldDB" id="A0A1Q2CCF3"/>
<evidence type="ECO:0000256" key="1">
    <source>
        <dbReference type="ARBA" id="ARBA00007227"/>
    </source>
</evidence>
<dbReference type="InterPro" id="IPR001387">
    <property type="entry name" value="Cro/C1-type_HTH"/>
</dbReference>
<dbReference type="InterPro" id="IPR010982">
    <property type="entry name" value="Lambda_DNA-bd_dom_sf"/>
</dbReference>
<evidence type="ECO:0000313" key="5">
    <source>
        <dbReference type="Proteomes" id="UP000188324"/>
    </source>
</evidence>
<dbReference type="Proteomes" id="UP000188324">
    <property type="component" value="Chromosome"/>
</dbReference>
<dbReference type="STRING" id="1610493.RPIT_02235"/>
<dbReference type="SMART" id="SM00530">
    <property type="entry name" value="HTH_XRE"/>
    <property type="match status" value="1"/>
</dbReference>
<dbReference type="Pfam" id="PF06114">
    <property type="entry name" value="Peptidase_M78"/>
    <property type="match status" value="1"/>
</dbReference>
<dbReference type="InterPro" id="IPR010359">
    <property type="entry name" value="IrrE_HExxH"/>
</dbReference>
<proteinExistence type="inferred from homology"/>
<dbReference type="PANTHER" id="PTHR43236:SF1">
    <property type="entry name" value="BLL7220 PROTEIN"/>
    <property type="match status" value="1"/>
</dbReference>
<dbReference type="GO" id="GO:0003677">
    <property type="term" value="F:DNA binding"/>
    <property type="evidence" value="ECO:0007669"/>
    <property type="project" value="InterPro"/>
</dbReference>
<feature type="region of interest" description="Disordered" evidence="2">
    <location>
        <begin position="372"/>
        <end position="398"/>
    </location>
</feature>
<feature type="domain" description="HTH cro/C1-type" evidence="3">
    <location>
        <begin position="11"/>
        <end position="66"/>
    </location>
</feature>
<dbReference type="Gene3D" id="1.10.10.2910">
    <property type="match status" value="1"/>
</dbReference>
<dbReference type="Pfam" id="PF13560">
    <property type="entry name" value="HTH_31"/>
    <property type="match status" value="1"/>
</dbReference>
<dbReference type="KEGG" id="tfl:RPIT_02235"/>
<dbReference type="PROSITE" id="PS50943">
    <property type="entry name" value="HTH_CROC1"/>
    <property type="match status" value="1"/>
</dbReference>
<dbReference type="EMBL" id="CP019605">
    <property type="protein sequence ID" value="AQP43777.1"/>
    <property type="molecule type" value="Genomic_DNA"/>
</dbReference>
<dbReference type="InterPro" id="IPR052345">
    <property type="entry name" value="Rad_response_metalloprotease"/>
</dbReference>
<dbReference type="OrthoDB" id="9794834at2"/>
<accession>A0A1Q2CCF3</accession>
<keyword evidence="5" id="KW-1185">Reference proteome</keyword>
<gene>
    <name evidence="4" type="ORF">RPIT_02235</name>
</gene>